<evidence type="ECO:0000259" key="9">
    <source>
        <dbReference type="Pfam" id="PF06808"/>
    </source>
</evidence>
<keyword evidence="3 7" id="KW-0997">Cell inner membrane</keyword>
<comment type="subcellular location">
    <subcellularLocation>
        <location evidence="1 7">Cell inner membrane</location>
        <topology evidence="1 7">Multi-pass membrane protein</topology>
    </subcellularLocation>
</comment>
<dbReference type="EMBL" id="JBHUMP010000023">
    <property type="protein sequence ID" value="MFD2741369.1"/>
    <property type="molecule type" value="Genomic_DNA"/>
</dbReference>
<dbReference type="InterPro" id="IPR004681">
    <property type="entry name" value="TRAP_DctM"/>
</dbReference>
<dbReference type="Pfam" id="PF06808">
    <property type="entry name" value="DctM"/>
    <property type="match status" value="1"/>
</dbReference>
<evidence type="ECO:0000256" key="1">
    <source>
        <dbReference type="ARBA" id="ARBA00004429"/>
    </source>
</evidence>
<feature type="transmembrane region" description="Helical" evidence="8">
    <location>
        <begin position="122"/>
        <end position="150"/>
    </location>
</feature>
<evidence type="ECO:0000256" key="6">
    <source>
        <dbReference type="ARBA" id="ARBA00023136"/>
    </source>
</evidence>
<evidence type="ECO:0000256" key="7">
    <source>
        <dbReference type="RuleBase" id="RU369079"/>
    </source>
</evidence>
<evidence type="ECO:0000256" key="8">
    <source>
        <dbReference type="SAM" id="Phobius"/>
    </source>
</evidence>
<evidence type="ECO:0000313" key="10">
    <source>
        <dbReference type="EMBL" id="MFD2741369.1"/>
    </source>
</evidence>
<evidence type="ECO:0000256" key="3">
    <source>
        <dbReference type="ARBA" id="ARBA00022519"/>
    </source>
</evidence>
<keyword evidence="11" id="KW-1185">Reference proteome</keyword>
<feature type="domain" description="TRAP C4-dicarboxylate transport system permease DctM subunit" evidence="9">
    <location>
        <begin position="2"/>
        <end position="146"/>
    </location>
</feature>
<comment type="caution">
    <text evidence="10">The sequence shown here is derived from an EMBL/GenBank/DDBJ whole genome shotgun (WGS) entry which is preliminary data.</text>
</comment>
<keyword evidence="6 8" id="KW-0472">Membrane</keyword>
<dbReference type="PANTHER" id="PTHR33362:SF5">
    <property type="entry name" value="C4-DICARBOXYLATE TRAP TRANSPORTER LARGE PERMEASE PROTEIN DCTM"/>
    <property type="match status" value="1"/>
</dbReference>
<name>A0ABW5U986_9RHOB</name>
<keyword evidence="5 8" id="KW-1133">Transmembrane helix</keyword>
<keyword evidence="7" id="KW-0813">Transport</keyword>
<accession>A0ABW5U986</accession>
<organism evidence="10 11">
    <name type="scientific">Sulfitobacter aestuarii</name>
    <dbReference type="NCBI Taxonomy" id="2161676"/>
    <lineage>
        <taxon>Bacteria</taxon>
        <taxon>Pseudomonadati</taxon>
        <taxon>Pseudomonadota</taxon>
        <taxon>Alphaproteobacteria</taxon>
        <taxon>Rhodobacterales</taxon>
        <taxon>Roseobacteraceae</taxon>
        <taxon>Sulfitobacter</taxon>
    </lineage>
</organism>
<feature type="transmembrane region" description="Helical" evidence="8">
    <location>
        <begin position="6"/>
        <end position="34"/>
    </location>
</feature>
<evidence type="ECO:0000256" key="4">
    <source>
        <dbReference type="ARBA" id="ARBA00022692"/>
    </source>
</evidence>
<sequence length="155" mass="16617">MRTTAMVMLIVFAAIFLNFVLAVVGLTDLLSAFINGLGLSPMQTMVVIVLAFMLLGCFIEAFSLLLIATPLLAPIVADLGFDLIWFGILMMLMLETALITPPIGVNLYVIQGVRGQGSIVDVIVGALPFLLALVGMIVLLLIFPQIALWLPEAIS</sequence>
<gene>
    <name evidence="10" type="ORF">ACFSUD_17475</name>
</gene>
<reference evidence="11" key="1">
    <citation type="journal article" date="2019" name="Int. J. Syst. Evol. Microbiol.">
        <title>The Global Catalogue of Microorganisms (GCM) 10K type strain sequencing project: providing services to taxonomists for standard genome sequencing and annotation.</title>
        <authorList>
            <consortium name="The Broad Institute Genomics Platform"/>
            <consortium name="The Broad Institute Genome Sequencing Center for Infectious Disease"/>
            <person name="Wu L."/>
            <person name="Ma J."/>
        </authorList>
    </citation>
    <scope>NUCLEOTIDE SEQUENCE [LARGE SCALE GENOMIC DNA]</scope>
    <source>
        <strain evidence="11">TISTR 2562</strain>
    </source>
</reference>
<dbReference type="PANTHER" id="PTHR33362">
    <property type="entry name" value="SIALIC ACID TRAP TRANSPORTER PERMEASE PROTEIN SIAT-RELATED"/>
    <property type="match status" value="1"/>
</dbReference>
<feature type="transmembrane region" description="Helical" evidence="8">
    <location>
        <begin position="84"/>
        <end position="110"/>
    </location>
</feature>
<proteinExistence type="predicted"/>
<evidence type="ECO:0000313" key="11">
    <source>
        <dbReference type="Proteomes" id="UP001597474"/>
    </source>
</evidence>
<dbReference type="RefSeq" id="WP_386375796.1">
    <property type="nucleotide sequence ID" value="NZ_JBHUMP010000023.1"/>
</dbReference>
<evidence type="ECO:0000256" key="5">
    <source>
        <dbReference type="ARBA" id="ARBA00022989"/>
    </source>
</evidence>
<evidence type="ECO:0000256" key="2">
    <source>
        <dbReference type="ARBA" id="ARBA00022475"/>
    </source>
</evidence>
<keyword evidence="2" id="KW-1003">Cell membrane</keyword>
<protein>
    <submittedName>
        <fullName evidence="10">TRAP transporter large permease subunit</fullName>
    </submittedName>
</protein>
<dbReference type="Proteomes" id="UP001597474">
    <property type="component" value="Unassembled WGS sequence"/>
</dbReference>
<dbReference type="InterPro" id="IPR010656">
    <property type="entry name" value="DctM"/>
</dbReference>
<feature type="transmembrane region" description="Helical" evidence="8">
    <location>
        <begin position="46"/>
        <end position="72"/>
    </location>
</feature>
<comment type="function">
    <text evidence="7">Part of the tripartite ATP-independent periplasmic (TRAP) transport system.</text>
</comment>
<keyword evidence="4 8" id="KW-0812">Transmembrane</keyword>